<evidence type="ECO:0000256" key="6">
    <source>
        <dbReference type="PIRSR" id="PIRSR639383-1"/>
    </source>
</evidence>
<evidence type="ECO:0000313" key="13">
    <source>
        <dbReference type="EMBL" id="ACL07314.1"/>
    </source>
</evidence>
<feature type="binding site" evidence="7">
    <location>
        <position position="121"/>
    </location>
    <ligand>
        <name>substrate</name>
    </ligand>
</feature>
<dbReference type="PANTHER" id="PTHR42997:SF1">
    <property type="entry name" value="AP-4-A PHOSPHORYLASE"/>
    <property type="match status" value="1"/>
</dbReference>
<accession>B8DJJ2</accession>
<dbReference type="eggNOG" id="COG0537">
    <property type="taxonomic scope" value="Bacteria"/>
</dbReference>
<dbReference type="InterPro" id="IPR036265">
    <property type="entry name" value="HIT-like_sf"/>
</dbReference>
<gene>
    <name evidence="13" type="ordered locus">DvMF_0357</name>
</gene>
<feature type="domain" description="HIT" evidence="12">
    <location>
        <begin position="22"/>
        <end position="132"/>
    </location>
</feature>
<reference evidence="13" key="1">
    <citation type="submission" date="2008-10" db="EMBL/GenBank/DDBJ databases">
        <title>Complete sequence of Desulfovibrio vulgaris str. 'Miyazaki F'.</title>
        <authorList>
            <person name="Lucas S."/>
            <person name="Copeland A."/>
            <person name="Lapidus A."/>
            <person name="Glavina del Rio T."/>
            <person name="Dalin E."/>
            <person name="Tice H."/>
            <person name="Bruce D."/>
            <person name="Goodwin L."/>
            <person name="Pitluck S."/>
            <person name="Sims D."/>
            <person name="Brettin T."/>
            <person name="Detter J.C."/>
            <person name="Han C."/>
            <person name="Larimer F."/>
            <person name="Land M."/>
            <person name="Hauser L."/>
            <person name="Kyrpides N."/>
            <person name="Mikhailova N."/>
            <person name="Hazen T.C."/>
            <person name="Richardson P."/>
        </authorList>
    </citation>
    <scope>NUCLEOTIDE SEQUENCE</scope>
    <source>
        <strain evidence="13">Miyazaki F</strain>
    </source>
</reference>
<feature type="coiled-coil region" evidence="9">
    <location>
        <begin position="242"/>
        <end position="269"/>
    </location>
</feature>
<dbReference type="eggNOG" id="COG5416">
    <property type="taxonomic scope" value="Bacteria"/>
</dbReference>
<evidence type="ECO:0000259" key="12">
    <source>
        <dbReference type="PROSITE" id="PS51084"/>
    </source>
</evidence>
<dbReference type="Pfam" id="PF01230">
    <property type="entry name" value="HIT"/>
    <property type="match status" value="1"/>
</dbReference>
<evidence type="ECO:0000256" key="10">
    <source>
        <dbReference type="SAM" id="MobiDB-lite"/>
    </source>
</evidence>
<dbReference type="InterPro" id="IPR039383">
    <property type="entry name" value="FHIT"/>
</dbReference>
<evidence type="ECO:0000256" key="5">
    <source>
        <dbReference type="ARBA" id="ARBA00023136"/>
    </source>
</evidence>
<dbReference type="GO" id="GO:0005886">
    <property type="term" value="C:plasma membrane"/>
    <property type="evidence" value="ECO:0007669"/>
    <property type="project" value="InterPro"/>
</dbReference>
<dbReference type="SUPFAM" id="SSF54197">
    <property type="entry name" value="HIT-like"/>
    <property type="match status" value="1"/>
</dbReference>
<evidence type="ECO:0000256" key="2">
    <source>
        <dbReference type="ARBA" id="ARBA00022692"/>
    </source>
</evidence>
<dbReference type="HOGENOM" id="CLU_932953_0_0_7"/>
<feature type="region of interest" description="Disordered" evidence="10">
    <location>
        <begin position="275"/>
        <end position="298"/>
    </location>
</feature>
<evidence type="ECO:0000256" key="4">
    <source>
        <dbReference type="ARBA" id="ARBA00022989"/>
    </source>
</evidence>
<dbReference type="InterPro" id="IPR011146">
    <property type="entry name" value="HIT-like"/>
</dbReference>
<dbReference type="AlphaFoldDB" id="B8DJJ2"/>
<keyword evidence="9" id="KW-0175">Coiled coil</keyword>
<dbReference type="EMBL" id="CP001197">
    <property type="protein sequence ID" value="ACL07314.1"/>
    <property type="molecule type" value="Genomic_DNA"/>
</dbReference>
<evidence type="ECO:0000256" key="11">
    <source>
        <dbReference type="SAM" id="Phobius"/>
    </source>
</evidence>
<keyword evidence="1" id="KW-1003">Cell membrane</keyword>
<feature type="active site" description="Tele-AMP-histidine intermediate" evidence="6">
    <location>
        <position position="119"/>
    </location>
</feature>
<dbReference type="KEGG" id="dvm:DvMF_0357"/>
<dbReference type="PANTHER" id="PTHR42997">
    <property type="entry name" value="HIT FAMILY HYDROLASE"/>
    <property type="match status" value="1"/>
</dbReference>
<protein>
    <submittedName>
        <fullName evidence="13">Histidine triad (HIT) protein</fullName>
    </submittedName>
</protein>
<keyword evidence="2 11" id="KW-0812">Transmembrane</keyword>
<proteinExistence type="predicted"/>
<dbReference type="CDD" id="cd01275">
    <property type="entry name" value="FHIT"/>
    <property type="match status" value="1"/>
</dbReference>
<evidence type="ECO:0000256" key="9">
    <source>
        <dbReference type="SAM" id="Coils"/>
    </source>
</evidence>
<feature type="transmembrane region" description="Helical" evidence="11">
    <location>
        <begin position="211"/>
        <end position="240"/>
    </location>
</feature>
<dbReference type="Gene3D" id="3.30.428.10">
    <property type="entry name" value="HIT-like"/>
    <property type="match status" value="1"/>
</dbReference>
<evidence type="ECO:0000256" key="1">
    <source>
        <dbReference type="ARBA" id="ARBA00022475"/>
    </source>
</evidence>
<dbReference type="Pfam" id="PF06305">
    <property type="entry name" value="LapA_dom"/>
    <property type="match status" value="1"/>
</dbReference>
<sequence length="298" mass="33637">METLWAPWRLDYILGPKPDSCVFCLPEHTEEDEARLVLYRGRHNFVIMNKFPYNNGHLMVTPFRHVMDLAALEPDEAHEMMDLLQTCTTMLRQRFNPQGINVGLNLGEAAGAGIREHLHFHLVPRWNGDSSFMAVMSETRVIPEHLHSTYHALKPCSTACPARDGKEADMRFVKVLVLVLVFFISMMFFVQNNAVLSQTVTLKLDLFFDTAWSSIALPFYFMVLCAFLMGALLTMLLLMISRMRAGAALRRANKRIRVLEKELNSLRNLPLETARKTPEPVAAPAPVAATDPTPAKAG</sequence>
<dbReference type="PROSITE" id="PS51084">
    <property type="entry name" value="HIT_2"/>
    <property type="match status" value="1"/>
</dbReference>
<keyword evidence="4 11" id="KW-1133">Transmembrane helix</keyword>
<dbReference type="GO" id="GO:0000166">
    <property type="term" value="F:nucleotide binding"/>
    <property type="evidence" value="ECO:0007669"/>
    <property type="project" value="UniProtKB-KW"/>
</dbReference>
<feature type="short sequence motif" description="Histidine triad motif" evidence="8">
    <location>
        <begin position="117"/>
        <end position="121"/>
    </location>
</feature>
<feature type="transmembrane region" description="Helical" evidence="11">
    <location>
        <begin position="172"/>
        <end position="191"/>
    </location>
</feature>
<organism evidence="13">
    <name type="scientific">Nitratidesulfovibrio vulgaris (strain DSM 19637 / Miyazaki F)</name>
    <name type="common">Desulfovibrio vulgaris</name>
    <dbReference type="NCBI Taxonomy" id="883"/>
    <lineage>
        <taxon>Bacteria</taxon>
        <taxon>Pseudomonadati</taxon>
        <taxon>Thermodesulfobacteriota</taxon>
        <taxon>Desulfovibrionia</taxon>
        <taxon>Desulfovibrionales</taxon>
        <taxon>Desulfovibrionaceae</taxon>
        <taxon>Nitratidesulfovibrio</taxon>
    </lineage>
</organism>
<feature type="binding site" evidence="7">
    <location>
        <position position="49"/>
    </location>
    <ligand>
        <name>substrate</name>
    </ligand>
</feature>
<evidence type="ECO:0000256" key="7">
    <source>
        <dbReference type="PIRSR" id="PIRSR639383-2"/>
    </source>
</evidence>
<name>B8DJJ2_NITV9</name>
<dbReference type="InterPro" id="IPR052908">
    <property type="entry name" value="AP-4-A_phosphorylase"/>
</dbReference>
<dbReference type="STRING" id="883.DvMF_0357"/>
<evidence type="ECO:0000256" key="3">
    <source>
        <dbReference type="ARBA" id="ARBA00022741"/>
    </source>
</evidence>
<dbReference type="GO" id="GO:0003824">
    <property type="term" value="F:catalytic activity"/>
    <property type="evidence" value="ECO:0007669"/>
    <property type="project" value="InterPro"/>
</dbReference>
<evidence type="ECO:0000256" key="8">
    <source>
        <dbReference type="PROSITE-ProRule" id="PRU00464"/>
    </source>
</evidence>
<keyword evidence="3" id="KW-0547">Nucleotide-binding</keyword>
<dbReference type="InterPro" id="IPR010445">
    <property type="entry name" value="LapA_dom"/>
</dbReference>
<feature type="compositionally biased region" description="Low complexity" evidence="10">
    <location>
        <begin position="279"/>
        <end position="298"/>
    </location>
</feature>
<keyword evidence="5 11" id="KW-0472">Membrane</keyword>